<feature type="compositionally biased region" description="Low complexity" evidence="1">
    <location>
        <begin position="11"/>
        <end position="23"/>
    </location>
</feature>
<accession>A0A5M3WBD1</accession>
<evidence type="ECO:0000259" key="2">
    <source>
        <dbReference type="Pfam" id="PF00931"/>
    </source>
</evidence>
<dbReference type="AlphaFoldDB" id="A0A5M3WBD1"/>
<dbReference type="InterPro" id="IPR002182">
    <property type="entry name" value="NB-ARC"/>
</dbReference>
<dbReference type="Pfam" id="PF00931">
    <property type="entry name" value="NB-ARC"/>
    <property type="match status" value="1"/>
</dbReference>
<dbReference type="Gene3D" id="3.40.50.300">
    <property type="entry name" value="P-loop containing nucleotide triphosphate hydrolases"/>
    <property type="match status" value="1"/>
</dbReference>
<keyword evidence="4" id="KW-1185">Reference proteome</keyword>
<dbReference type="InterPro" id="IPR019734">
    <property type="entry name" value="TPR_rpt"/>
</dbReference>
<dbReference type="EMBL" id="BLAD01000143">
    <property type="protein sequence ID" value="GES06254.1"/>
    <property type="molecule type" value="Genomic_DNA"/>
</dbReference>
<dbReference type="SMART" id="SM00028">
    <property type="entry name" value="TPR"/>
    <property type="match status" value="11"/>
</dbReference>
<gene>
    <name evidence="3" type="ORF">Acor_83230</name>
</gene>
<feature type="region of interest" description="Disordered" evidence="1">
    <location>
        <begin position="1"/>
        <end position="23"/>
    </location>
</feature>
<name>A0A5M3WBD1_9ACTN</name>
<dbReference type="Gene3D" id="1.25.40.10">
    <property type="entry name" value="Tetratricopeptide repeat domain"/>
    <property type="match status" value="5"/>
</dbReference>
<dbReference type="InterPro" id="IPR027417">
    <property type="entry name" value="P-loop_NTPase"/>
</dbReference>
<dbReference type="InterPro" id="IPR011990">
    <property type="entry name" value="TPR-like_helical_dom_sf"/>
</dbReference>
<dbReference type="RefSeq" id="WP_155342171.1">
    <property type="nucleotide sequence ID" value="NZ_BAAABN010000050.1"/>
</dbReference>
<dbReference type="InterPro" id="IPR053137">
    <property type="entry name" value="NLR-like"/>
</dbReference>
<dbReference type="GO" id="GO:0043531">
    <property type="term" value="F:ADP binding"/>
    <property type="evidence" value="ECO:0007669"/>
    <property type="project" value="InterPro"/>
</dbReference>
<reference evidence="3 4" key="1">
    <citation type="submission" date="2019-10" db="EMBL/GenBank/DDBJ databases">
        <title>Whole genome shotgun sequence of Acrocarpospora corrugata NBRC 13972.</title>
        <authorList>
            <person name="Ichikawa N."/>
            <person name="Kimura A."/>
            <person name="Kitahashi Y."/>
            <person name="Komaki H."/>
            <person name="Oguchi A."/>
        </authorList>
    </citation>
    <scope>NUCLEOTIDE SEQUENCE [LARGE SCALE GENOMIC DNA]</scope>
    <source>
        <strain evidence="3 4">NBRC 13972</strain>
    </source>
</reference>
<proteinExistence type="predicted"/>
<organism evidence="3 4">
    <name type="scientific">Acrocarpospora corrugata</name>
    <dbReference type="NCBI Taxonomy" id="35763"/>
    <lineage>
        <taxon>Bacteria</taxon>
        <taxon>Bacillati</taxon>
        <taxon>Actinomycetota</taxon>
        <taxon>Actinomycetes</taxon>
        <taxon>Streptosporangiales</taxon>
        <taxon>Streptosporangiaceae</taxon>
        <taxon>Acrocarpospora</taxon>
    </lineage>
</organism>
<evidence type="ECO:0000313" key="3">
    <source>
        <dbReference type="EMBL" id="GES06254.1"/>
    </source>
</evidence>
<sequence>MSPLWRRRSGEPVPGVSASGPGAVAVGGDNRGIISTGPNATNVQTVLPVAAVRPVTDVDAPPGMARLPAHSAVFVGRDDDLADLATALAGPGSVVVAAVHGLGGVGKSTLAARYAATHDFHPVWWITAETPAGVQAGLAALAMALQPELAAVLPPEALAERAVSWLAAHQGWLLVLDNVTNPSDITPLLERTLTGRVIVTTRLGEGWHRFGARLLRLDVLPQEQAVELLSRIAPGAADGAAELCAELGNLPLAVEQAAAYLHQTRLSPCAYLALLAEHPAVMYAETAQGADAERAIARIWRITLDRLATVPLTGDLLRILAWWAPEALPRSLLDGLAAPPDLQHALGALAAYNMITLDHEKVIVHRLVQAVARTADPADPHRRPGDIGTAREQATGLLVAALPDDIENPAAWTGLRTLLPHTDALTTHAPASTDTLATAHLLQETGLFLDNQGSTHRAITSLLRAQATHLRVHGDDHPDTLTSRTYLAHAYQRAGDLGRAFPLYQEILAAQERLLGRNHPDALVARANLAATYHTAGNPGQAIRLFKKALTEQRRALGDDDPATLVTRNNLAHAYQAAGDLKRAIRLFERTLADRRRVLGEDHPDTLASGNSLAAAHAEAGDLEQAIRLFEETLGDRQRVLGEDHPQTLASRNDLATAYEAAAEPALAIPMMEQNLADYRRVLGEDHPDILGARNNLAYAYESDGAAERAVPLYEQALAHCERVLGGDHVTTLAARNNLAQAWVTAGDPERAIPMLERNLADCERVHGEDHPHTLSAANNLANAHQEAGDLVTAIPLLEQSLADTRRVLGDRHPQILNARNNLAVAYQAAGDPKRAIALLEQNVAVARRMLTKTHPITLDARENLAAAHESAGDSGRAITIYLKIVTDHERAHGEDAPETLVSRVALAAAYQTAGDLDRAISLYEQILATAERILESRTLLQRVQGELDFTFSSRANLADAYLAARRPGLALPLHVRNLSLRQKSPGAYHPDPDTDASHRSLLRVRDEADSDQERMVELIAQTLEQQDHAMFNARRHLAQVYLWTGDPARAIPLYEQVVAEQRRVLGDDDLDTLLSAFELARSYKAAGHPGQAIPLWEHHLEHWRRLEGDLSVETLVTRKLLAEVYEAADLPHQAIPLWEFIVDLFAQTMGDSHPDALPHRHSLARARRAAGDPDRAAPLYERVLADCVRVLGEDHELTRAVRDDLREN</sequence>
<feature type="domain" description="NB-ARC" evidence="2">
    <location>
        <begin position="81"/>
        <end position="233"/>
    </location>
</feature>
<dbReference type="Pfam" id="PF13374">
    <property type="entry name" value="TPR_10"/>
    <property type="match status" value="1"/>
</dbReference>
<dbReference type="SUPFAM" id="SSF48452">
    <property type="entry name" value="TPR-like"/>
    <property type="match status" value="5"/>
</dbReference>
<comment type="caution">
    <text evidence="3">The sequence shown here is derived from an EMBL/GenBank/DDBJ whole genome shotgun (WGS) entry which is preliminary data.</text>
</comment>
<evidence type="ECO:0000256" key="1">
    <source>
        <dbReference type="SAM" id="MobiDB-lite"/>
    </source>
</evidence>
<dbReference type="Pfam" id="PF13424">
    <property type="entry name" value="TPR_12"/>
    <property type="match status" value="7"/>
</dbReference>
<dbReference type="PANTHER" id="PTHR46082">
    <property type="entry name" value="ATP/GTP-BINDING PROTEIN-RELATED"/>
    <property type="match status" value="1"/>
</dbReference>
<dbReference type="SUPFAM" id="SSF52540">
    <property type="entry name" value="P-loop containing nucleoside triphosphate hydrolases"/>
    <property type="match status" value="1"/>
</dbReference>
<evidence type="ECO:0000313" key="4">
    <source>
        <dbReference type="Proteomes" id="UP000334990"/>
    </source>
</evidence>
<dbReference type="Proteomes" id="UP000334990">
    <property type="component" value="Unassembled WGS sequence"/>
</dbReference>
<dbReference type="OrthoDB" id="3885120at2"/>
<dbReference type="PANTHER" id="PTHR46082:SF6">
    <property type="entry name" value="AAA+ ATPASE DOMAIN-CONTAINING PROTEIN-RELATED"/>
    <property type="match status" value="1"/>
</dbReference>
<dbReference type="PRINTS" id="PR00364">
    <property type="entry name" value="DISEASERSIST"/>
</dbReference>
<protein>
    <recommendedName>
        <fullName evidence="2">NB-ARC domain-containing protein</fullName>
    </recommendedName>
</protein>